<dbReference type="GO" id="GO:0003677">
    <property type="term" value="F:DNA binding"/>
    <property type="evidence" value="ECO:0007669"/>
    <property type="project" value="UniProtKB-UniRule"/>
</dbReference>
<protein>
    <recommendedName>
        <fullName evidence="6">Mutator family transposase</fullName>
    </recommendedName>
</protein>
<dbReference type="InterPro" id="IPR001207">
    <property type="entry name" value="Transposase_mutator"/>
</dbReference>
<evidence type="ECO:0000256" key="2">
    <source>
        <dbReference type="ARBA" id="ARBA00010961"/>
    </source>
</evidence>
<evidence type="ECO:0000256" key="4">
    <source>
        <dbReference type="ARBA" id="ARBA00023125"/>
    </source>
</evidence>
<keyword evidence="5 6" id="KW-0233">DNA recombination</keyword>
<accession>A0A841GQ17</accession>
<dbReference type="GO" id="GO:0006313">
    <property type="term" value="P:DNA transposition"/>
    <property type="evidence" value="ECO:0007669"/>
    <property type="project" value="UniProtKB-UniRule"/>
</dbReference>
<sequence length="156" mass="18095">MVRATLQTLNLPYQEEAIEDLTDLIYDHLDAYRTSPLPEELFAVFIDAYHGKLRDENGKVVDVSIFVALGIDMEGYKQGKESKEFWIEVFQDMLTRGMSKVAIFVTDDFRGITSVVKKLFPNSEHQLCWVHMKRNLKRGFGGKGYSQMRRILDKVR</sequence>
<reference evidence="7 8" key="1">
    <citation type="submission" date="2020-08" db="EMBL/GenBank/DDBJ databases">
        <title>Genomic Encyclopedia of Type Strains, Phase IV (KMG-IV): sequencing the most valuable type-strain genomes for metagenomic binning, comparative biology and taxonomic classification.</title>
        <authorList>
            <person name="Goeker M."/>
        </authorList>
    </citation>
    <scope>NUCLEOTIDE SEQUENCE [LARGE SCALE GENOMIC DNA]</scope>
    <source>
        <strain evidence="7 8">DSM 13481</strain>
    </source>
</reference>
<dbReference type="GO" id="GO:0004803">
    <property type="term" value="F:transposase activity"/>
    <property type="evidence" value="ECO:0007669"/>
    <property type="project" value="UniProtKB-UniRule"/>
</dbReference>
<dbReference type="Proteomes" id="UP000555828">
    <property type="component" value="Unassembled WGS sequence"/>
</dbReference>
<keyword evidence="4 6" id="KW-0238">DNA-binding</keyword>
<name>A0A841GQ17_9BACT</name>
<keyword evidence="3 6" id="KW-0815">Transposition</keyword>
<evidence type="ECO:0000256" key="6">
    <source>
        <dbReference type="RuleBase" id="RU365089"/>
    </source>
</evidence>
<comment type="caution">
    <text evidence="7">The sequence shown here is derived from an EMBL/GenBank/DDBJ whole genome shotgun (WGS) entry which is preliminary data.</text>
</comment>
<gene>
    <name evidence="7" type="ORF">HNP65_000091</name>
</gene>
<keyword evidence="6" id="KW-0814">Transposable element</keyword>
<dbReference type="Pfam" id="PF00872">
    <property type="entry name" value="Transposase_mut"/>
    <property type="match status" value="1"/>
</dbReference>
<dbReference type="EMBL" id="JACHEX010000001">
    <property type="protein sequence ID" value="MBB6061669.1"/>
    <property type="molecule type" value="Genomic_DNA"/>
</dbReference>
<proteinExistence type="inferred from homology"/>
<evidence type="ECO:0000256" key="1">
    <source>
        <dbReference type="ARBA" id="ARBA00002190"/>
    </source>
</evidence>
<dbReference type="PANTHER" id="PTHR33217">
    <property type="entry name" value="TRANSPOSASE FOR INSERTION SEQUENCE ELEMENT IS1081"/>
    <property type="match status" value="1"/>
</dbReference>
<comment type="similarity">
    <text evidence="2 6">Belongs to the transposase mutator family.</text>
</comment>
<keyword evidence="8" id="KW-1185">Reference proteome</keyword>
<evidence type="ECO:0000313" key="8">
    <source>
        <dbReference type="Proteomes" id="UP000555828"/>
    </source>
</evidence>
<evidence type="ECO:0000256" key="5">
    <source>
        <dbReference type="ARBA" id="ARBA00023172"/>
    </source>
</evidence>
<evidence type="ECO:0000256" key="3">
    <source>
        <dbReference type="ARBA" id="ARBA00022578"/>
    </source>
</evidence>
<evidence type="ECO:0000313" key="7">
    <source>
        <dbReference type="EMBL" id="MBB6061669.1"/>
    </source>
</evidence>
<dbReference type="PANTHER" id="PTHR33217:SF7">
    <property type="entry name" value="TRANSPOSASE FOR INSERTION SEQUENCE ELEMENT IS1081"/>
    <property type="match status" value="1"/>
</dbReference>
<comment type="function">
    <text evidence="1 6">Required for the transposition of the insertion element.</text>
</comment>
<dbReference type="AlphaFoldDB" id="A0A841GQ17"/>
<organism evidence="7 8">
    <name type="scientific">Thermosipho japonicus</name>
    <dbReference type="NCBI Taxonomy" id="90323"/>
    <lineage>
        <taxon>Bacteria</taxon>
        <taxon>Thermotogati</taxon>
        <taxon>Thermotogota</taxon>
        <taxon>Thermotogae</taxon>
        <taxon>Thermotogales</taxon>
        <taxon>Fervidobacteriaceae</taxon>
        <taxon>Thermosipho</taxon>
    </lineage>
</organism>